<dbReference type="GO" id="GO:0003942">
    <property type="term" value="F:N-acetyl-gamma-glutamyl-phosphate reductase activity"/>
    <property type="evidence" value="ECO:0007669"/>
    <property type="project" value="UniProtKB-UniRule"/>
</dbReference>
<dbReference type="InterPro" id="IPR000706">
    <property type="entry name" value="AGPR_type-1"/>
</dbReference>
<dbReference type="AlphaFoldDB" id="A0A2G6KJP2"/>
<dbReference type="PANTHER" id="PTHR32338:SF10">
    <property type="entry name" value="N-ACETYL-GAMMA-GLUTAMYL-PHOSPHATE REDUCTASE, CHLOROPLASTIC-RELATED"/>
    <property type="match status" value="1"/>
</dbReference>
<dbReference type="PANTHER" id="PTHR32338">
    <property type="entry name" value="N-ACETYL-GAMMA-GLUTAMYL-PHOSPHATE REDUCTASE, CHLOROPLASTIC-RELATED-RELATED"/>
    <property type="match status" value="1"/>
</dbReference>
<comment type="pathway">
    <text evidence="1 7">Amino-acid biosynthesis; L-arginine biosynthesis; N(2)-acetyl-L-ornithine from L-glutamate: step 3/4.</text>
</comment>
<dbReference type="GO" id="GO:0070401">
    <property type="term" value="F:NADP+ binding"/>
    <property type="evidence" value="ECO:0007669"/>
    <property type="project" value="InterPro"/>
</dbReference>
<keyword evidence="5 7" id="KW-0560">Oxidoreductase</keyword>
<dbReference type="EMBL" id="PDSK01000039">
    <property type="protein sequence ID" value="PIE35590.1"/>
    <property type="molecule type" value="Genomic_DNA"/>
</dbReference>
<dbReference type="PROSITE" id="PS01224">
    <property type="entry name" value="ARGC"/>
    <property type="match status" value="1"/>
</dbReference>
<feature type="active site" evidence="7 8">
    <location>
        <position position="155"/>
    </location>
</feature>
<dbReference type="SUPFAM" id="SSF55347">
    <property type="entry name" value="Glyceraldehyde-3-phosphate dehydrogenase-like, C-terminal domain"/>
    <property type="match status" value="1"/>
</dbReference>
<evidence type="ECO:0000313" key="11">
    <source>
        <dbReference type="Proteomes" id="UP000230821"/>
    </source>
</evidence>
<evidence type="ECO:0000313" key="10">
    <source>
        <dbReference type="EMBL" id="PIE35590.1"/>
    </source>
</evidence>
<dbReference type="CDD" id="cd23934">
    <property type="entry name" value="AGPR_1_C"/>
    <property type="match status" value="1"/>
</dbReference>
<dbReference type="InterPro" id="IPR023013">
    <property type="entry name" value="AGPR_AS"/>
</dbReference>
<keyword evidence="2 7" id="KW-0055">Arginine biosynthesis</keyword>
<evidence type="ECO:0000256" key="8">
    <source>
        <dbReference type="PROSITE-ProRule" id="PRU10010"/>
    </source>
</evidence>
<keyword evidence="3 7" id="KW-0028">Amino-acid biosynthesis</keyword>
<comment type="subcellular location">
    <subcellularLocation>
        <location evidence="7">Cytoplasm</location>
    </subcellularLocation>
</comment>
<comment type="caution">
    <text evidence="10">The sequence shown here is derived from an EMBL/GenBank/DDBJ whole genome shotgun (WGS) entry which is preliminary data.</text>
</comment>
<dbReference type="HAMAP" id="MF_00150">
    <property type="entry name" value="ArgC_type1"/>
    <property type="match status" value="1"/>
</dbReference>
<keyword evidence="4 7" id="KW-0521">NADP</keyword>
<evidence type="ECO:0000256" key="2">
    <source>
        <dbReference type="ARBA" id="ARBA00022571"/>
    </source>
</evidence>
<evidence type="ECO:0000256" key="3">
    <source>
        <dbReference type="ARBA" id="ARBA00022605"/>
    </source>
</evidence>
<evidence type="ECO:0000259" key="9">
    <source>
        <dbReference type="SMART" id="SM00859"/>
    </source>
</evidence>
<dbReference type="SUPFAM" id="SSF51735">
    <property type="entry name" value="NAD(P)-binding Rossmann-fold domains"/>
    <property type="match status" value="1"/>
</dbReference>
<dbReference type="InterPro" id="IPR050085">
    <property type="entry name" value="AGPR"/>
</dbReference>
<dbReference type="Pfam" id="PF22698">
    <property type="entry name" value="Semialdhyde_dhC_1"/>
    <property type="match status" value="1"/>
</dbReference>
<protein>
    <recommendedName>
        <fullName evidence="7">N-acetyl-gamma-glutamyl-phosphate reductase</fullName>
        <shortName evidence="7">AGPR</shortName>
        <ecNumber evidence="7">1.2.1.38</ecNumber>
    </recommendedName>
    <alternativeName>
        <fullName evidence="7">N-acetyl-glutamate semialdehyde dehydrogenase</fullName>
        <shortName evidence="7">NAGSA dehydrogenase</shortName>
    </alternativeName>
</protein>
<dbReference type="InterPro" id="IPR000534">
    <property type="entry name" value="Semialdehyde_DH_NAD-bd"/>
</dbReference>
<evidence type="ECO:0000256" key="5">
    <source>
        <dbReference type="ARBA" id="ARBA00023002"/>
    </source>
</evidence>
<proteinExistence type="inferred from homology"/>
<gene>
    <name evidence="7" type="primary">argC</name>
    <name evidence="10" type="ORF">CSA56_03670</name>
</gene>
<dbReference type="Gene3D" id="3.40.50.720">
    <property type="entry name" value="NAD(P)-binding Rossmann-like Domain"/>
    <property type="match status" value="1"/>
</dbReference>
<dbReference type="FunFam" id="3.30.360.10:FF:000014">
    <property type="entry name" value="N-acetyl-gamma-glutamyl-phosphate reductase"/>
    <property type="match status" value="1"/>
</dbReference>
<reference evidence="10 11" key="1">
    <citation type="submission" date="2017-10" db="EMBL/GenBank/DDBJ databases">
        <title>Novel microbial diversity and functional potential in the marine mammal oral microbiome.</title>
        <authorList>
            <person name="Dudek N.K."/>
            <person name="Sun C.L."/>
            <person name="Burstein D."/>
            <person name="Kantor R.S."/>
            <person name="Aliaga Goltsman D.S."/>
            <person name="Bik E.M."/>
            <person name="Thomas B.C."/>
            <person name="Banfield J.F."/>
            <person name="Relman D.A."/>
        </authorList>
    </citation>
    <scope>NUCLEOTIDE SEQUENCE [LARGE SCALE GENOMIC DNA]</scope>
    <source>
        <strain evidence="10">DOLJORAL78_47_16</strain>
    </source>
</reference>
<dbReference type="SMART" id="SM00859">
    <property type="entry name" value="Semialdhyde_dh"/>
    <property type="match status" value="1"/>
</dbReference>
<evidence type="ECO:0000256" key="7">
    <source>
        <dbReference type="HAMAP-Rule" id="MF_00150"/>
    </source>
</evidence>
<evidence type="ECO:0000256" key="6">
    <source>
        <dbReference type="ARBA" id="ARBA00050557"/>
    </source>
</evidence>
<feature type="domain" description="Semialdehyde dehydrogenase NAD-binding" evidence="9">
    <location>
        <begin position="9"/>
        <end position="147"/>
    </location>
</feature>
<organism evidence="10 11">
    <name type="scientific">candidate division KSB3 bacterium</name>
    <dbReference type="NCBI Taxonomy" id="2044937"/>
    <lineage>
        <taxon>Bacteria</taxon>
        <taxon>candidate division KSB3</taxon>
    </lineage>
</organism>
<keyword evidence="7" id="KW-0963">Cytoplasm</keyword>
<dbReference type="GO" id="GO:0005737">
    <property type="term" value="C:cytoplasm"/>
    <property type="evidence" value="ECO:0007669"/>
    <property type="project" value="UniProtKB-SubCell"/>
</dbReference>
<comment type="function">
    <text evidence="7">Catalyzes the NADPH-dependent reduction of N-acetyl-5-glutamyl phosphate to yield N-acetyl-L-glutamate 5-semialdehyde.</text>
</comment>
<dbReference type="UniPathway" id="UPA00068">
    <property type="reaction ID" value="UER00108"/>
</dbReference>
<dbReference type="EC" id="1.2.1.38" evidence="7"/>
<dbReference type="CDD" id="cd17895">
    <property type="entry name" value="AGPR_1_N"/>
    <property type="match status" value="1"/>
</dbReference>
<evidence type="ECO:0000256" key="4">
    <source>
        <dbReference type="ARBA" id="ARBA00022857"/>
    </source>
</evidence>
<dbReference type="InterPro" id="IPR058924">
    <property type="entry name" value="AGPR_dimerisation_dom"/>
</dbReference>
<accession>A0A2G6KJP2</accession>
<dbReference type="Pfam" id="PF01118">
    <property type="entry name" value="Semialdhyde_dh"/>
    <property type="match status" value="1"/>
</dbReference>
<dbReference type="Gene3D" id="3.30.360.10">
    <property type="entry name" value="Dihydrodipicolinate Reductase, domain 2"/>
    <property type="match status" value="1"/>
</dbReference>
<dbReference type="GO" id="GO:0006526">
    <property type="term" value="P:L-arginine biosynthetic process"/>
    <property type="evidence" value="ECO:0007669"/>
    <property type="project" value="UniProtKB-UniRule"/>
</dbReference>
<sequence>MGHSTNTLQTAIIGASGYSGVELVKLLLNHPQVSLAHIIGSSTVGQRLDDVYPFFRKKTDLVVEALNVEVLKDMDIVFMALPHGEAMKQVPQLVDAGIRVIDFSGDFRFKSADVYEQWYKLPHTAAEYLEHAVYGLPELFKEEIQRARLLANPGCYPTGAILALAPILSLSSVVTDFIAISSMSGTSGAGRKANLGLIFSEVNETVKAYRVGNHQHTPEIKMMLEQVAGRELRLVFIPHLIPMTRGIYSTVCLPLKKTVAQEELIQHYQNFYQDAPFVRVLDDRPPEIKFVTHTNYCDIHVTIDQTQQFVAITSTIDNLVKGAAGQAMQNMNLMAGFPEEEGLS</sequence>
<evidence type="ECO:0000256" key="1">
    <source>
        <dbReference type="ARBA" id="ARBA00004862"/>
    </source>
</evidence>
<dbReference type="Proteomes" id="UP000230821">
    <property type="component" value="Unassembled WGS sequence"/>
</dbReference>
<dbReference type="GO" id="GO:0051287">
    <property type="term" value="F:NAD binding"/>
    <property type="evidence" value="ECO:0007669"/>
    <property type="project" value="InterPro"/>
</dbReference>
<dbReference type="NCBIfam" id="TIGR01850">
    <property type="entry name" value="argC"/>
    <property type="match status" value="1"/>
</dbReference>
<comment type="catalytic activity">
    <reaction evidence="6 7">
        <text>N-acetyl-L-glutamate 5-semialdehyde + phosphate + NADP(+) = N-acetyl-L-glutamyl 5-phosphate + NADPH + H(+)</text>
        <dbReference type="Rhea" id="RHEA:21588"/>
        <dbReference type="ChEBI" id="CHEBI:15378"/>
        <dbReference type="ChEBI" id="CHEBI:29123"/>
        <dbReference type="ChEBI" id="CHEBI:43474"/>
        <dbReference type="ChEBI" id="CHEBI:57783"/>
        <dbReference type="ChEBI" id="CHEBI:57936"/>
        <dbReference type="ChEBI" id="CHEBI:58349"/>
        <dbReference type="EC" id="1.2.1.38"/>
    </reaction>
</comment>
<name>A0A2G6KJP2_9BACT</name>
<dbReference type="InterPro" id="IPR036291">
    <property type="entry name" value="NAD(P)-bd_dom_sf"/>
</dbReference>
<comment type="similarity">
    <text evidence="7">Belongs to the NAGSA dehydrogenase family. Type 1 subfamily.</text>
</comment>